<dbReference type="Pfam" id="PF03641">
    <property type="entry name" value="Lysine_decarbox"/>
    <property type="match status" value="1"/>
</dbReference>
<dbReference type="InterPro" id="IPR005269">
    <property type="entry name" value="LOG"/>
</dbReference>
<dbReference type="GO" id="GO:0008714">
    <property type="term" value="F:AMP nucleosidase activity"/>
    <property type="evidence" value="ECO:0007669"/>
    <property type="project" value="UniProtKB-EC"/>
</dbReference>
<evidence type="ECO:0000256" key="1">
    <source>
        <dbReference type="ARBA" id="ARBA00000274"/>
    </source>
</evidence>
<sequence>MLEKIGVFLSSKPHLSAACLKAADALGTWIGSTGRTLVYGGNTSGLMGHLAEAVNRSGGRIFGVVPQRLFDIGCVSPLLHVTFPTADLADRKATMIQESDVFIALPGGLGTLDEVFTVLAAATLQFEHHPVILYNVEGCWDLLLALLEDLHQRRLIDKRPEAYLKVVGSIEELEAVIADL</sequence>
<comment type="similarity">
    <text evidence="2 3">Belongs to the LOG family.</text>
</comment>
<name>A0A929RWW2_9BACT</name>
<proteinExistence type="inferred from homology"/>
<dbReference type="NCBIfam" id="TIGR00730">
    <property type="entry name" value="Rossman fold protein, TIGR00730 family"/>
    <property type="match status" value="1"/>
</dbReference>
<keyword evidence="3" id="KW-0203">Cytokinin biosynthesis</keyword>
<dbReference type="PANTHER" id="PTHR31223:SF70">
    <property type="entry name" value="LOG FAMILY PROTEIN YJL055W"/>
    <property type="match status" value="1"/>
</dbReference>
<evidence type="ECO:0000313" key="5">
    <source>
        <dbReference type="Proteomes" id="UP000704068"/>
    </source>
</evidence>
<evidence type="ECO:0000256" key="3">
    <source>
        <dbReference type="RuleBase" id="RU363015"/>
    </source>
</evidence>
<dbReference type="Gene3D" id="3.40.50.450">
    <property type="match status" value="1"/>
</dbReference>
<comment type="caution">
    <text evidence="4">The sequence shown here is derived from an EMBL/GenBank/DDBJ whole genome shotgun (WGS) entry which is preliminary data.</text>
</comment>
<dbReference type="PANTHER" id="PTHR31223">
    <property type="entry name" value="LOG FAMILY PROTEIN YJL055W"/>
    <property type="match status" value="1"/>
</dbReference>
<dbReference type="GO" id="GO:0009691">
    <property type="term" value="P:cytokinin biosynthetic process"/>
    <property type="evidence" value="ECO:0007669"/>
    <property type="project" value="UniProtKB-UniRule"/>
</dbReference>
<dbReference type="SUPFAM" id="SSF102405">
    <property type="entry name" value="MCP/YpsA-like"/>
    <property type="match status" value="1"/>
</dbReference>
<dbReference type="RefSeq" id="WP_303764423.1">
    <property type="nucleotide sequence ID" value="NZ_JABZGR010000022.1"/>
</dbReference>
<dbReference type="EMBL" id="JABZGR010000022">
    <property type="protein sequence ID" value="MBF0970775.1"/>
    <property type="molecule type" value="Genomic_DNA"/>
</dbReference>
<evidence type="ECO:0000313" key="4">
    <source>
        <dbReference type="EMBL" id="MBF0970775.1"/>
    </source>
</evidence>
<organism evidence="4 5">
    <name type="scientific">Alloprevotella tannerae</name>
    <dbReference type="NCBI Taxonomy" id="76122"/>
    <lineage>
        <taxon>Bacteria</taxon>
        <taxon>Pseudomonadati</taxon>
        <taxon>Bacteroidota</taxon>
        <taxon>Bacteroidia</taxon>
        <taxon>Bacteroidales</taxon>
        <taxon>Prevotellaceae</taxon>
        <taxon>Alloprevotella</taxon>
    </lineage>
</organism>
<dbReference type="EC" id="3.2.2.n1" evidence="3"/>
<gene>
    <name evidence="4" type="ORF">HXK21_07010</name>
</gene>
<comment type="catalytic activity">
    <reaction evidence="1">
        <text>AMP + H2O = D-ribose 5-phosphate + adenine</text>
        <dbReference type="Rhea" id="RHEA:20129"/>
        <dbReference type="ChEBI" id="CHEBI:15377"/>
        <dbReference type="ChEBI" id="CHEBI:16708"/>
        <dbReference type="ChEBI" id="CHEBI:78346"/>
        <dbReference type="ChEBI" id="CHEBI:456215"/>
        <dbReference type="EC" id="3.2.2.4"/>
    </reaction>
</comment>
<protein>
    <recommendedName>
        <fullName evidence="3">Cytokinin riboside 5'-monophosphate phosphoribohydrolase</fullName>
        <ecNumber evidence="3">3.2.2.n1</ecNumber>
    </recommendedName>
</protein>
<dbReference type="AlphaFoldDB" id="A0A929RWW2"/>
<dbReference type="Proteomes" id="UP000704068">
    <property type="component" value="Unassembled WGS sequence"/>
</dbReference>
<accession>A0A929RWW2</accession>
<dbReference type="InterPro" id="IPR031100">
    <property type="entry name" value="LOG_fam"/>
</dbReference>
<reference evidence="4" key="1">
    <citation type="submission" date="2020-04" db="EMBL/GenBank/DDBJ databases">
        <title>Deep metagenomics examines the oral microbiome during advanced dental caries in children, revealing novel taxa and co-occurrences with host molecules.</title>
        <authorList>
            <person name="Baker J.L."/>
            <person name="Morton J.T."/>
            <person name="Dinis M."/>
            <person name="Alvarez R."/>
            <person name="Tran N.C."/>
            <person name="Knight R."/>
            <person name="Edlund A."/>
        </authorList>
    </citation>
    <scope>NUCLEOTIDE SEQUENCE</scope>
    <source>
        <strain evidence="4">JCVI_34_bin.1</strain>
    </source>
</reference>
<keyword evidence="3" id="KW-0378">Hydrolase</keyword>
<evidence type="ECO:0000256" key="2">
    <source>
        <dbReference type="ARBA" id="ARBA00006763"/>
    </source>
</evidence>
<dbReference type="GO" id="GO:0005829">
    <property type="term" value="C:cytosol"/>
    <property type="evidence" value="ECO:0007669"/>
    <property type="project" value="TreeGrafter"/>
</dbReference>